<feature type="compositionally biased region" description="Basic and acidic residues" evidence="12">
    <location>
        <begin position="89"/>
        <end position="99"/>
    </location>
</feature>
<dbReference type="GeneID" id="25307740"/>
<dbReference type="STRING" id="1442368.A0A0D2H180"/>
<dbReference type="GO" id="GO:0003723">
    <property type="term" value="F:RNA binding"/>
    <property type="evidence" value="ECO:0007669"/>
    <property type="project" value="UniProtKB-UniRule"/>
</dbReference>
<keyword evidence="3 10" id="KW-0547">Nucleotide-binding</keyword>
<dbReference type="HOGENOM" id="CLU_003041_13_0_1"/>
<evidence type="ECO:0000313" key="16">
    <source>
        <dbReference type="EMBL" id="KIW78414.1"/>
    </source>
</evidence>
<dbReference type="InterPro" id="IPR001650">
    <property type="entry name" value="Helicase_C-like"/>
</dbReference>
<organism evidence="16 17">
    <name type="scientific">Fonsecaea pedrosoi CBS 271.37</name>
    <dbReference type="NCBI Taxonomy" id="1442368"/>
    <lineage>
        <taxon>Eukaryota</taxon>
        <taxon>Fungi</taxon>
        <taxon>Dikarya</taxon>
        <taxon>Ascomycota</taxon>
        <taxon>Pezizomycotina</taxon>
        <taxon>Eurotiomycetes</taxon>
        <taxon>Chaetothyriomycetidae</taxon>
        <taxon>Chaetothyriales</taxon>
        <taxon>Herpotrichiellaceae</taxon>
        <taxon>Fonsecaea</taxon>
    </lineage>
</organism>
<dbReference type="GO" id="GO:0005730">
    <property type="term" value="C:nucleolus"/>
    <property type="evidence" value="ECO:0007669"/>
    <property type="project" value="UniProtKB-SubCell"/>
</dbReference>
<feature type="domain" description="Helicase ATP-binding" evidence="13">
    <location>
        <begin position="208"/>
        <end position="418"/>
    </location>
</feature>
<dbReference type="Pfam" id="PF00270">
    <property type="entry name" value="DEAD"/>
    <property type="match status" value="1"/>
</dbReference>
<feature type="region of interest" description="Disordered" evidence="12">
    <location>
        <begin position="661"/>
        <end position="687"/>
    </location>
</feature>
<accession>A0A0D2H180</accession>
<dbReference type="OrthoDB" id="4310724at2759"/>
<feature type="short sequence motif" description="Q motif" evidence="9">
    <location>
        <begin position="177"/>
        <end position="205"/>
    </location>
</feature>
<feature type="compositionally biased region" description="Basic and acidic residues" evidence="12">
    <location>
        <begin position="1"/>
        <end position="10"/>
    </location>
</feature>
<keyword evidence="17" id="KW-1185">Reference proteome</keyword>
<dbReference type="SUPFAM" id="SSF52540">
    <property type="entry name" value="P-loop containing nucleoside triphosphate hydrolases"/>
    <property type="match status" value="1"/>
</dbReference>
<dbReference type="VEuPathDB" id="FungiDB:Z517_08250"/>
<evidence type="ECO:0000259" key="14">
    <source>
        <dbReference type="PROSITE" id="PS51194"/>
    </source>
</evidence>
<dbReference type="SMART" id="SM00487">
    <property type="entry name" value="DEXDc"/>
    <property type="match status" value="1"/>
</dbReference>
<name>A0A0D2H180_9EURO</name>
<evidence type="ECO:0000256" key="7">
    <source>
        <dbReference type="ARBA" id="ARBA00022884"/>
    </source>
</evidence>
<evidence type="ECO:0000256" key="5">
    <source>
        <dbReference type="ARBA" id="ARBA00022806"/>
    </source>
</evidence>
<evidence type="ECO:0000259" key="13">
    <source>
        <dbReference type="PROSITE" id="PS51192"/>
    </source>
</evidence>
<keyword evidence="2" id="KW-0698">rRNA processing</keyword>
<comment type="subcellular location">
    <subcellularLocation>
        <location evidence="1">Nucleus</location>
        <location evidence="1">Nucleolus</location>
    </subcellularLocation>
</comment>
<comment type="catalytic activity">
    <reaction evidence="8 11">
        <text>ATP + H2O = ADP + phosphate + H(+)</text>
        <dbReference type="Rhea" id="RHEA:13065"/>
        <dbReference type="ChEBI" id="CHEBI:15377"/>
        <dbReference type="ChEBI" id="CHEBI:15378"/>
        <dbReference type="ChEBI" id="CHEBI:30616"/>
        <dbReference type="ChEBI" id="CHEBI:43474"/>
        <dbReference type="ChEBI" id="CHEBI:456216"/>
        <dbReference type="EC" id="3.6.4.13"/>
    </reaction>
</comment>
<proteinExistence type="inferred from homology"/>
<feature type="compositionally biased region" description="Basic and acidic residues" evidence="12">
    <location>
        <begin position="137"/>
        <end position="154"/>
    </location>
</feature>
<evidence type="ECO:0000256" key="2">
    <source>
        <dbReference type="ARBA" id="ARBA00022552"/>
    </source>
</evidence>
<dbReference type="GO" id="GO:0006364">
    <property type="term" value="P:rRNA processing"/>
    <property type="evidence" value="ECO:0007669"/>
    <property type="project" value="UniProtKB-KW"/>
</dbReference>
<dbReference type="CDD" id="cd18787">
    <property type="entry name" value="SF2_C_DEAD"/>
    <property type="match status" value="1"/>
</dbReference>
<dbReference type="InterPro" id="IPR027417">
    <property type="entry name" value="P-loop_NTPase"/>
</dbReference>
<dbReference type="InterPro" id="IPR014014">
    <property type="entry name" value="RNA_helicase_DEAD_Q_motif"/>
</dbReference>
<feature type="domain" description="DEAD-box RNA helicase Q" evidence="15">
    <location>
        <begin position="177"/>
        <end position="205"/>
    </location>
</feature>
<dbReference type="EMBL" id="KN846973">
    <property type="protein sequence ID" value="KIW78414.1"/>
    <property type="molecule type" value="Genomic_DNA"/>
</dbReference>
<dbReference type="Gene3D" id="3.40.50.300">
    <property type="entry name" value="P-loop containing nucleotide triphosphate hydrolases"/>
    <property type="match status" value="2"/>
</dbReference>
<feature type="region of interest" description="Disordered" evidence="12">
    <location>
        <begin position="80"/>
        <end position="158"/>
    </location>
</feature>
<keyword evidence="5 10" id="KW-0347">Helicase</keyword>
<dbReference type="GO" id="GO:0003724">
    <property type="term" value="F:RNA helicase activity"/>
    <property type="evidence" value="ECO:0007669"/>
    <property type="project" value="UniProtKB-EC"/>
</dbReference>
<dbReference type="InterPro" id="IPR000629">
    <property type="entry name" value="RNA-helicase_DEAD-box_CS"/>
</dbReference>
<evidence type="ECO:0000256" key="12">
    <source>
        <dbReference type="SAM" id="MobiDB-lite"/>
    </source>
</evidence>
<dbReference type="GO" id="GO:0005524">
    <property type="term" value="F:ATP binding"/>
    <property type="evidence" value="ECO:0007669"/>
    <property type="project" value="UniProtKB-UniRule"/>
</dbReference>
<dbReference type="Pfam" id="PF00271">
    <property type="entry name" value="Helicase_C"/>
    <property type="match status" value="1"/>
</dbReference>
<evidence type="ECO:0000256" key="6">
    <source>
        <dbReference type="ARBA" id="ARBA00022840"/>
    </source>
</evidence>
<dbReference type="PROSITE" id="PS51195">
    <property type="entry name" value="Q_MOTIF"/>
    <property type="match status" value="1"/>
</dbReference>
<dbReference type="SMART" id="SM00490">
    <property type="entry name" value="HELICc"/>
    <property type="match status" value="1"/>
</dbReference>
<evidence type="ECO:0000256" key="8">
    <source>
        <dbReference type="ARBA" id="ARBA00047984"/>
    </source>
</evidence>
<dbReference type="PROSITE" id="PS51192">
    <property type="entry name" value="HELICASE_ATP_BIND_1"/>
    <property type="match status" value="1"/>
</dbReference>
<comment type="similarity">
    <text evidence="10">Belongs to the DEAD box helicase family.</text>
</comment>
<keyword evidence="6 10" id="KW-0067">ATP-binding</keyword>
<dbReference type="PANTHER" id="PTHR24031">
    <property type="entry name" value="RNA HELICASE"/>
    <property type="match status" value="1"/>
</dbReference>
<protein>
    <recommendedName>
        <fullName evidence="11">ATP-dependent RNA helicase</fullName>
        <ecNumber evidence="11">3.6.4.13</ecNumber>
    </recommendedName>
</protein>
<evidence type="ECO:0000256" key="4">
    <source>
        <dbReference type="ARBA" id="ARBA00022801"/>
    </source>
</evidence>
<feature type="domain" description="Helicase C-terminal" evidence="14">
    <location>
        <begin position="473"/>
        <end position="621"/>
    </location>
</feature>
<dbReference type="EC" id="3.6.4.13" evidence="11"/>
<gene>
    <name evidence="16" type="ORF">Z517_08250</name>
</gene>
<keyword evidence="4 10" id="KW-0378">Hydrolase</keyword>
<evidence type="ECO:0000256" key="10">
    <source>
        <dbReference type="RuleBase" id="RU000492"/>
    </source>
</evidence>
<reference evidence="16 17" key="1">
    <citation type="submission" date="2015-01" db="EMBL/GenBank/DDBJ databases">
        <title>The Genome Sequence of Fonsecaea pedrosoi CBS 271.37.</title>
        <authorList>
            <consortium name="The Broad Institute Genomics Platform"/>
            <person name="Cuomo C."/>
            <person name="de Hoog S."/>
            <person name="Gorbushina A."/>
            <person name="Stielow B."/>
            <person name="Teixiera M."/>
            <person name="Abouelleil A."/>
            <person name="Chapman S.B."/>
            <person name="Priest M."/>
            <person name="Young S.K."/>
            <person name="Wortman J."/>
            <person name="Nusbaum C."/>
            <person name="Birren B."/>
        </authorList>
    </citation>
    <scope>NUCLEOTIDE SEQUENCE [LARGE SCALE GENOMIC DNA]</scope>
    <source>
        <strain evidence="16 17">CBS 271.37</strain>
    </source>
</reference>
<feature type="compositionally biased region" description="Polar residues" evidence="12">
    <location>
        <begin position="123"/>
        <end position="136"/>
    </location>
</feature>
<dbReference type="PROSITE" id="PS00039">
    <property type="entry name" value="DEAD_ATP_HELICASE"/>
    <property type="match status" value="1"/>
</dbReference>
<evidence type="ECO:0000256" key="3">
    <source>
        <dbReference type="ARBA" id="ARBA00022741"/>
    </source>
</evidence>
<dbReference type="RefSeq" id="XP_013282222.1">
    <property type="nucleotide sequence ID" value="XM_013426768.1"/>
</dbReference>
<sequence>MSKSAKEKRPSASQHVQHDSKRRKLSQSAKGQAYNGPAIRGDALKWKTVPLPKRLEDAEGFFGLEEIEDVDVVRDEANHHVMFRPKSRAAVDEGSNNKELDEEWEGFDDDGGETKGGSAKPVQPSNSSKETLPSSKSAKDLDKQKPKPKPKQEEDVVPNVKFDVLLDSLEDPKTDVSAWKGLDLSPTSLSQLSRLGFARPTPIQAASIPPIMQGHDVIGKAVTGSGKTLAFGIPIFEHWLSRDNTGSKTSAKSKDSVLALILAPTRELALQLNRHLNELCIGLEEHPKVVAVTGGLSIYKQHRQLEYADIVVATPGRLWEVMNDASSDYDVDTLVERLKKIRFLVVDEADRLLSEGHFKEVESILDALDRKIVDDEVDQHDAAEESPSSTRQTLVFSATFHKGLHQKLTGKLKSVSRRKSDNHLLTNQQSMEYLLQKLSFREQKPTFVDVNPTTQMAATLAESIVECPAMKKDLFLYTLLIQHPNKKTLVFTNSISAVKRVTALLQTLKQPAVGLHSTMPQKSRLRSLERFAAQSNILVATDVAARGLDIKGIELIIHYHVPRTADMYVHRSGRTARAEMSGQSILLCSPDEVAGVRRLIAEVHKSDEAPETIQLEGRLMQRLEPHVLLAQKITEATQAKEKTSSKEDWLRSAAEELGVDYDSDEFESQEQRGKRGRGGGRIKKEKDNAAISREQLAQWRSELDALLKKRINLGISERYLAGGQVDVEALLKGRTDGVFLEGR</sequence>
<evidence type="ECO:0000256" key="1">
    <source>
        <dbReference type="ARBA" id="ARBA00004604"/>
    </source>
</evidence>
<dbReference type="GO" id="GO:0016787">
    <property type="term" value="F:hydrolase activity"/>
    <property type="evidence" value="ECO:0007669"/>
    <property type="project" value="UniProtKB-KW"/>
</dbReference>
<dbReference type="Proteomes" id="UP000053029">
    <property type="component" value="Unassembled WGS sequence"/>
</dbReference>
<dbReference type="PROSITE" id="PS51194">
    <property type="entry name" value="HELICASE_CTER"/>
    <property type="match status" value="1"/>
</dbReference>
<dbReference type="AlphaFoldDB" id="A0A0D2H180"/>
<comment type="domain">
    <text evidence="11">The Q motif is unique to and characteristic of the DEAD box family of RNA helicases and controls ATP binding and hydrolysis.</text>
</comment>
<evidence type="ECO:0000259" key="15">
    <source>
        <dbReference type="PROSITE" id="PS51195"/>
    </source>
</evidence>
<feature type="region of interest" description="Disordered" evidence="12">
    <location>
        <begin position="1"/>
        <end position="45"/>
    </location>
</feature>
<dbReference type="InterPro" id="IPR011545">
    <property type="entry name" value="DEAD/DEAH_box_helicase_dom"/>
</dbReference>
<comment type="function">
    <text evidence="11">RNA helicase.</text>
</comment>
<keyword evidence="7 11" id="KW-0694">RNA-binding</keyword>
<evidence type="ECO:0000256" key="9">
    <source>
        <dbReference type="PROSITE-ProRule" id="PRU00552"/>
    </source>
</evidence>
<evidence type="ECO:0000256" key="11">
    <source>
        <dbReference type="RuleBase" id="RU365068"/>
    </source>
</evidence>
<feature type="compositionally biased region" description="Acidic residues" evidence="12">
    <location>
        <begin position="100"/>
        <end position="111"/>
    </location>
</feature>
<dbReference type="InterPro" id="IPR014001">
    <property type="entry name" value="Helicase_ATP-bd"/>
</dbReference>
<evidence type="ECO:0000313" key="17">
    <source>
        <dbReference type="Proteomes" id="UP000053029"/>
    </source>
</evidence>